<dbReference type="AlphaFoldDB" id="A0A085YZM7"/>
<keyword evidence="2" id="KW-1185">Reference proteome</keyword>
<gene>
    <name evidence="1" type="ORF">IX38_20470</name>
</gene>
<sequence length="73" mass="8472">MHCDPDIFWQLKNKGRDYSGMNAVNISAITNFLMQSGNTKAEFIPAINNVFKVKVELKYKLQLLFFYKRIVLG</sequence>
<comment type="caution">
    <text evidence="1">The sequence shown here is derived from an EMBL/GenBank/DDBJ whole genome shotgun (WGS) entry which is preliminary data.</text>
</comment>
<proteinExistence type="predicted"/>
<evidence type="ECO:0000313" key="1">
    <source>
        <dbReference type="EMBL" id="KFE97640.1"/>
    </source>
</evidence>
<reference evidence="1 2" key="1">
    <citation type="submission" date="2014-07" db="EMBL/GenBank/DDBJ databases">
        <title>Genome of Chryseobacterium luteum DSM 18605.</title>
        <authorList>
            <person name="Stropko S.J."/>
            <person name="Pipes S.E."/>
            <person name="Newman J.D."/>
        </authorList>
    </citation>
    <scope>NUCLEOTIDE SEQUENCE [LARGE SCALE GENOMIC DNA]</scope>
    <source>
        <strain evidence="1 2">DSM 18605</strain>
    </source>
</reference>
<dbReference type="eggNOG" id="COG4642">
    <property type="taxonomic scope" value="Bacteria"/>
</dbReference>
<name>A0A085YZM7_9FLAO</name>
<evidence type="ECO:0000313" key="2">
    <source>
        <dbReference type="Proteomes" id="UP000028703"/>
    </source>
</evidence>
<accession>A0A085YZM7</accession>
<dbReference type="EMBL" id="JPRO01000024">
    <property type="protein sequence ID" value="KFE97640.1"/>
    <property type="molecule type" value="Genomic_DNA"/>
</dbReference>
<dbReference type="Proteomes" id="UP000028703">
    <property type="component" value="Unassembled WGS sequence"/>
</dbReference>
<organism evidence="1 2">
    <name type="scientific">Chryseobacterium luteum</name>
    <dbReference type="NCBI Taxonomy" id="421531"/>
    <lineage>
        <taxon>Bacteria</taxon>
        <taxon>Pseudomonadati</taxon>
        <taxon>Bacteroidota</taxon>
        <taxon>Flavobacteriia</taxon>
        <taxon>Flavobacteriales</taxon>
        <taxon>Weeksellaceae</taxon>
        <taxon>Chryseobacterium group</taxon>
        <taxon>Chryseobacterium</taxon>
    </lineage>
</organism>
<protein>
    <submittedName>
        <fullName evidence="1">Uncharacterized protein</fullName>
    </submittedName>
</protein>